<comment type="caution">
    <text evidence="6">The sequence shown here is derived from an EMBL/GenBank/DDBJ whole genome shotgun (WGS) entry which is preliminary data.</text>
</comment>
<evidence type="ECO:0000256" key="4">
    <source>
        <dbReference type="ARBA" id="ARBA00022840"/>
    </source>
</evidence>
<evidence type="ECO:0000256" key="2">
    <source>
        <dbReference type="ARBA" id="ARBA00022475"/>
    </source>
</evidence>
<dbReference type="InterPro" id="IPR051120">
    <property type="entry name" value="ABC_AA/LPS_Transport"/>
</dbReference>
<dbReference type="PANTHER" id="PTHR45772">
    <property type="entry name" value="CONSERVED COMPONENT OF ABC TRANSPORTER FOR NATURAL AMINO ACIDS-RELATED"/>
    <property type="match status" value="1"/>
</dbReference>
<gene>
    <name evidence="6" type="ORF">ACFQU0_20140</name>
</gene>
<keyword evidence="2" id="KW-1003">Cell membrane</keyword>
<dbReference type="EMBL" id="JBHTBZ010000080">
    <property type="protein sequence ID" value="MFC7462734.1"/>
    <property type="molecule type" value="Genomic_DNA"/>
</dbReference>
<dbReference type="InterPro" id="IPR027417">
    <property type="entry name" value="P-loop_NTPase"/>
</dbReference>
<evidence type="ECO:0000313" key="6">
    <source>
        <dbReference type="EMBL" id="MFC7462734.1"/>
    </source>
</evidence>
<keyword evidence="1" id="KW-0813">Transport</keyword>
<accession>A0ABW2SH44</accession>
<dbReference type="Proteomes" id="UP001596457">
    <property type="component" value="Unassembled WGS sequence"/>
</dbReference>
<dbReference type="PROSITE" id="PS50893">
    <property type="entry name" value="ABC_TRANSPORTER_2"/>
    <property type="match status" value="1"/>
</dbReference>
<evidence type="ECO:0000256" key="1">
    <source>
        <dbReference type="ARBA" id="ARBA00022448"/>
    </source>
</evidence>
<keyword evidence="3" id="KW-0547">Nucleotide-binding</keyword>
<keyword evidence="4 6" id="KW-0067">ATP-binding</keyword>
<dbReference type="InterPro" id="IPR003593">
    <property type="entry name" value="AAA+_ATPase"/>
</dbReference>
<protein>
    <submittedName>
        <fullName evidence="6">ABC transporter ATP-binding protein</fullName>
    </submittedName>
</protein>
<dbReference type="RefSeq" id="WP_382203785.1">
    <property type="nucleotide sequence ID" value="NZ_JBHTBZ010000080.1"/>
</dbReference>
<proteinExistence type="predicted"/>
<dbReference type="InterPro" id="IPR032823">
    <property type="entry name" value="BCA_ABC_TP_C"/>
</dbReference>
<dbReference type="InterPro" id="IPR003439">
    <property type="entry name" value="ABC_transporter-like_ATP-bd"/>
</dbReference>
<dbReference type="Pfam" id="PF00005">
    <property type="entry name" value="ABC_tran"/>
    <property type="match status" value="1"/>
</dbReference>
<evidence type="ECO:0000256" key="3">
    <source>
        <dbReference type="ARBA" id="ARBA00022741"/>
    </source>
</evidence>
<keyword evidence="7" id="KW-1185">Reference proteome</keyword>
<evidence type="ECO:0000313" key="7">
    <source>
        <dbReference type="Proteomes" id="UP001596457"/>
    </source>
</evidence>
<dbReference type="SUPFAM" id="SSF52540">
    <property type="entry name" value="P-loop containing nucleoside triphosphate hydrolases"/>
    <property type="match status" value="1"/>
</dbReference>
<feature type="domain" description="ABC transporter" evidence="5">
    <location>
        <begin position="8"/>
        <end position="249"/>
    </location>
</feature>
<keyword evidence="2" id="KW-0472">Membrane</keyword>
<dbReference type="GO" id="GO:0005524">
    <property type="term" value="F:ATP binding"/>
    <property type="evidence" value="ECO:0007669"/>
    <property type="project" value="UniProtKB-KW"/>
</dbReference>
<sequence length="255" mass="27748">MAMSAPVLTVAGLHQRFGATEVLRNVNLQAHAGERLALIGPNGAGKSTLFNAISGLLRPSAGDIRLHDRAIAAMPVHRRHQLGLARSFQISQLFAHLTVRDHLRCAACWPDGQGYRFWRLLGRQSALNARVDGWLERLALAARADDTAAELSYAEQRTLDIGMALASEAQVLLLDEPTAGMSRSETARFVPLLRDLTKGKTLLMVEHDMGVVFELADRIAVLVQGELLACDTPQAIRANPAVQRAYLGQAHGDHT</sequence>
<dbReference type="PANTHER" id="PTHR45772:SF2">
    <property type="entry name" value="ABC TRANSPORTER ATP-BINDING PROTEIN"/>
    <property type="match status" value="1"/>
</dbReference>
<dbReference type="CDD" id="cd03219">
    <property type="entry name" value="ABC_Mj1267_LivG_branched"/>
    <property type="match status" value="1"/>
</dbReference>
<evidence type="ECO:0000259" key="5">
    <source>
        <dbReference type="PROSITE" id="PS50893"/>
    </source>
</evidence>
<reference evidence="7" key="1">
    <citation type="journal article" date="2019" name="Int. J. Syst. Evol. Microbiol.">
        <title>The Global Catalogue of Microorganisms (GCM) 10K type strain sequencing project: providing services to taxonomists for standard genome sequencing and annotation.</title>
        <authorList>
            <consortium name="The Broad Institute Genomics Platform"/>
            <consortium name="The Broad Institute Genome Sequencing Center for Infectious Disease"/>
            <person name="Wu L."/>
            <person name="Ma J."/>
        </authorList>
    </citation>
    <scope>NUCLEOTIDE SEQUENCE [LARGE SCALE GENOMIC DNA]</scope>
    <source>
        <strain evidence="7">CCUG 53903</strain>
    </source>
</reference>
<dbReference type="SMART" id="SM00382">
    <property type="entry name" value="AAA"/>
    <property type="match status" value="1"/>
</dbReference>
<name>A0ABW2SH44_9BURK</name>
<dbReference type="Pfam" id="PF12399">
    <property type="entry name" value="BCA_ABC_TP_C"/>
    <property type="match status" value="1"/>
</dbReference>
<organism evidence="6 7">
    <name type="scientific">Hydrogenophaga defluvii</name>
    <dbReference type="NCBI Taxonomy" id="249410"/>
    <lineage>
        <taxon>Bacteria</taxon>
        <taxon>Pseudomonadati</taxon>
        <taxon>Pseudomonadota</taxon>
        <taxon>Betaproteobacteria</taxon>
        <taxon>Burkholderiales</taxon>
        <taxon>Comamonadaceae</taxon>
        <taxon>Hydrogenophaga</taxon>
    </lineage>
</organism>
<dbReference type="Gene3D" id="3.40.50.300">
    <property type="entry name" value="P-loop containing nucleotide triphosphate hydrolases"/>
    <property type="match status" value="1"/>
</dbReference>